<dbReference type="Proteomes" id="UP000703893">
    <property type="component" value="Unassembled WGS sequence"/>
</dbReference>
<name>A0A937X4L3_9BACT</name>
<reference evidence="1 2" key="1">
    <citation type="submission" date="2019-03" db="EMBL/GenBank/DDBJ databases">
        <title>Lake Tanganyika Metagenome-Assembled Genomes (MAGs).</title>
        <authorList>
            <person name="Tran P."/>
        </authorList>
    </citation>
    <scope>NUCLEOTIDE SEQUENCE [LARGE SCALE GENOMIC DNA]</scope>
    <source>
        <strain evidence="1">K_DeepCast_65m_m2_236</strain>
    </source>
</reference>
<protein>
    <submittedName>
        <fullName evidence="1">Uncharacterized protein</fullName>
    </submittedName>
</protein>
<evidence type="ECO:0000313" key="1">
    <source>
        <dbReference type="EMBL" id="MBM3275799.1"/>
    </source>
</evidence>
<evidence type="ECO:0000313" key="2">
    <source>
        <dbReference type="Proteomes" id="UP000703893"/>
    </source>
</evidence>
<dbReference type="AlphaFoldDB" id="A0A937X4L3"/>
<sequence>MRSAATEVAAAQGRAAVAVARAGANVQRATGLVVFFPRSKKTYREEYHNPEKIAFAAERWDSFLRAYVGLR</sequence>
<proteinExistence type="predicted"/>
<gene>
    <name evidence="1" type="ORF">FJZ00_11640</name>
</gene>
<organism evidence="1 2">
    <name type="scientific">Candidatus Tanganyikabacteria bacterium</name>
    <dbReference type="NCBI Taxonomy" id="2961651"/>
    <lineage>
        <taxon>Bacteria</taxon>
        <taxon>Bacillati</taxon>
        <taxon>Candidatus Sericytochromatia</taxon>
        <taxon>Candidatus Tanganyikabacteria</taxon>
    </lineage>
</organism>
<dbReference type="EMBL" id="VGJX01000726">
    <property type="protein sequence ID" value="MBM3275799.1"/>
    <property type="molecule type" value="Genomic_DNA"/>
</dbReference>
<comment type="caution">
    <text evidence="1">The sequence shown here is derived from an EMBL/GenBank/DDBJ whole genome shotgun (WGS) entry which is preliminary data.</text>
</comment>
<accession>A0A937X4L3</accession>